<dbReference type="Proteomes" id="UP000259273">
    <property type="component" value="Unassembled WGS sequence"/>
</dbReference>
<feature type="compositionally biased region" description="Polar residues" evidence="1">
    <location>
        <begin position="159"/>
        <end position="170"/>
    </location>
</feature>
<dbReference type="EMBL" id="DMND01000088">
    <property type="protein sequence ID" value="HAN27333.1"/>
    <property type="molecule type" value="Genomic_DNA"/>
</dbReference>
<reference evidence="2 3" key="1">
    <citation type="journal article" date="2018" name="Nat. Biotechnol.">
        <title>A standardized bacterial taxonomy based on genome phylogeny substantially revises the tree of life.</title>
        <authorList>
            <person name="Parks D.H."/>
            <person name="Chuvochina M."/>
            <person name="Waite D.W."/>
            <person name="Rinke C."/>
            <person name="Skarshewski A."/>
            <person name="Chaumeil P.A."/>
            <person name="Hugenholtz P."/>
        </authorList>
    </citation>
    <scope>NUCLEOTIDE SEQUENCE [LARGE SCALE GENOMIC DNA]</scope>
    <source>
        <strain evidence="2">UBA9158</strain>
    </source>
</reference>
<protein>
    <submittedName>
        <fullName evidence="2">Uncharacterized protein</fullName>
    </submittedName>
</protein>
<evidence type="ECO:0000313" key="2">
    <source>
        <dbReference type="EMBL" id="HAN27333.1"/>
    </source>
</evidence>
<evidence type="ECO:0000313" key="3">
    <source>
        <dbReference type="Proteomes" id="UP000259273"/>
    </source>
</evidence>
<feature type="region of interest" description="Disordered" evidence="1">
    <location>
        <begin position="100"/>
        <end position="181"/>
    </location>
</feature>
<feature type="compositionally biased region" description="Polar residues" evidence="1">
    <location>
        <begin position="137"/>
        <end position="147"/>
    </location>
</feature>
<feature type="non-terminal residue" evidence="2">
    <location>
        <position position="181"/>
    </location>
</feature>
<organism evidence="2 3">
    <name type="scientific">Haliea salexigens</name>
    <dbReference type="NCBI Taxonomy" id="287487"/>
    <lineage>
        <taxon>Bacteria</taxon>
        <taxon>Pseudomonadati</taxon>
        <taxon>Pseudomonadota</taxon>
        <taxon>Gammaproteobacteria</taxon>
        <taxon>Cellvibrionales</taxon>
        <taxon>Halieaceae</taxon>
        <taxon>Haliea</taxon>
    </lineage>
</organism>
<name>A0A3C1KLK6_9GAMM</name>
<comment type="caution">
    <text evidence="2">The sequence shown here is derived from an EMBL/GenBank/DDBJ whole genome shotgun (WGS) entry which is preliminary data.</text>
</comment>
<dbReference type="AlphaFoldDB" id="A0A3C1KLK6"/>
<proteinExistence type="predicted"/>
<evidence type="ECO:0000256" key="1">
    <source>
        <dbReference type="SAM" id="MobiDB-lite"/>
    </source>
</evidence>
<gene>
    <name evidence="2" type="ORF">DCP75_06365</name>
</gene>
<sequence>MPHSSLIPEPPLVFSPGLAATIGLEEAILLQQLATLFTHRAAQLHRGYRWLRVERDFLLQQLPFWGPADLYRICQSLADKGVILVESPPLHSHPELLFAMNEPAGAPGGGQPPAGVPGSGVPRSGAPKAHAPGMQAATGTPTATSGQAGRPAQHFGTDPSPTRRSASQLPGSWGPSEDLLQ</sequence>
<accession>A0A3C1KLK6</accession>